<evidence type="ECO:0000313" key="7">
    <source>
        <dbReference type="EMBL" id="BBO66860.1"/>
    </source>
</evidence>
<comment type="similarity">
    <text evidence="1">Belongs to the uracil-DNA glycosylase (UDG) superfamily. SMUG1 family.</text>
</comment>
<evidence type="ECO:0000256" key="2">
    <source>
        <dbReference type="ARBA" id="ARBA00022763"/>
    </source>
</evidence>
<sequence>MARPGDGLVAGHQAIADRLVAGLSRLTFAAPVTHTYNPLIYARSGYDRYVACFGGTVRPVVLVGMNPGPFGMAQTGVPFGDVEMVTGWMGIEARVAAPASPHPKRPISGFSCTRREVSGSRLWGWARQRFGTPAAFFERFFVVNYCPLVFMEASGRNRTPDKLPAVEKKRLFRVCDRALAESIDILKPQWVVGIGAFAEKRIHAALKGSNLTIGRMTHPSPANPRANRGWAPLVESELSAMGIDLPGQEETGAG</sequence>
<dbReference type="OrthoDB" id="267598at2"/>
<dbReference type="InterPro" id="IPR005122">
    <property type="entry name" value="Uracil-DNA_glycosylase-like"/>
</dbReference>
<evidence type="ECO:0000256" key="1">
    <source>
        <dbReference type="ARBA" id="ARBA00007889"/>
    </source>
</evidence>
<dbReference type="SUPFAM" id="SSF52141">
    <property type="entry name" value="Uracil-DNA glycosylase-like"/>
    <property type="match status" value="1"/>
</dbReference>
<dbReference type="CDD" id="cd19374">
    <property type="entry name" value="UDG-F3_SMUG1-like"/>
    <property type="match status" value="1"/>
</dbReference>
<gene>
    <name evidence="7" type="primary">smuG1</name>
    <name evidence="7" type="ORF">DSCA_07900</name>
</gene>
<dbReference type="GO" id="GO:0006284">
    <property type="term" value="P:base-excision repair"/>
    <property type="evidence" value="ECO:0007669"/>
    <property type="project" value="InterPro"/>
</dbReference>
<keyword evidence="2" id="KW-0227">DNA damage</keyword>
<evidence type="ECO:0000256" key="3">
    <source>
        <dbReference type="ARBA" id="ARBA00022801"/>
    </source>
</evidence>
<organism evidence="7 8">
    <name type="scientific">Desulfosarcina alkanivorans</name>
    <dbReference type="NCBI Taxonomy" id="571177"/>
    <lineage>
        <taxon>Bacteria</taxon>
        <taxon>Pseudomonadati</taxon>
        <taxon>Thermodesulfobacteriota</taxon>
        <taxon>Desulfobacteria</taxon>
        <taxon>Desulfobacterales</taxon>
        <taxon>Desulfosarcinaceae</taxon>
        <taxon>Desulfosarcina</taxon>
    </lineage>
</organism>
<dbReference type="FunFam" id="3.40.470.10:FF:000005">
    <property type="entry name" value="Single-strand selective monofunctional uracil DNA glycosylase"/>
    <property type="match status" value="1"/>
</dbReference>
<dbReference type="Gene3D" id="3.40.470.10">
    <property type="entry name" value="Uracil-DNA glycosylase-like domain"/>
    <property type="match status" value="1"/>
</dbReference>
<dbReference type="RefSeq" id="WP_155315186.1">
    <property type="nucleotide sequence ID" value="NZ_AP021874.1"/>
</dbReference>
<name>A0A5K7YFP5_9BACT</name>
<dbReference type="GO" id="GO:0017065">
    <property type="term" value="F:single-strand selective uracil DNA N-glycosylase activity"/>
    <property type="evidence" value="ECO:0007669"/>
    <property type="project" value="InterPro"/>
</dbReference>
<dbReference type="EMBL" id="AP021874">
    <property type="protein sequence ID" value="BBO66860.1"/>
    <property type="molecule type" value="Genomic_DNA"/>
</dbReference>
<evidence type="ECO:0000256" key="5">
    <source>
        <dbReference type="ARBA" id="ARBA00023204"/>
    </source>
</evidence>
<proteinExistence type="inferred from homology"/>
<feature type="domain" description="Uracil-DNA glycosylase-like" evidence="6">
    <location>
        <begin position="59"/>
        <end position="224"/>
    </location>
</feature>
<evidence type="ECO:0000256" key="4">
    <source>
        <dbReference type="ARBA" id="ARBA00023125"/>
    </source>
</evidence>
<dbReference type="AlphaFoldDB" id="A0A5K7YFP5"/>
<dbReference type="InterPro" id="IPR036895">
    <property type="entry name" value="Uracil-DNA_glycosylase-like_sf"/>
</dbReference>
<evidence type="ECO:0000259" key="6">
    <source>
        <dbReference type="Pfam" id="PF03167"/>
    </source>
</evidence>
<dbReference type="Proteomes" id="UP000427906">
    <property type="component" value="Chromosome"/>
</dbReference>
<keyword evidence="3" id="KW-0378">Hydrolase</keyword>
<keyword evidence="4" id="KW-0238">DNA-binding</keyword>
<dbReference type="PANTHER" id="PTHR13235">
    <property type="entry name" value="SINGLE-STRAND SELECTIVE MONOFUNCTIONAL URACIL DNA GLYCOSYLASE"/>
    <property type="match status" value="1"/>
</dbReference>
<dbReference type="InterPro" id="IPR039134">
    <property type="entry name" value="SMUG1"/>
</dbReference>
<dbReference type="PANTHER" id="PTHR13235:SF2">
    <property type="entry name" value="SINGLE-STRAND SELECTIVE MONOFUNCTIONAL URACIL DNA GLYCOSYLASE"/>
    <property type="match status" value="1"/>
</dbReference>
<reference evidence="7 8" key="1">
    <citation type="submission" date="2019-11" db="EMBL/GenBank/DDBJ databases">
        <title>Comparative genomics of hydrocarbon-degrading Desulfosarcina strains.</title>
        <authorList>
            <person name="Watanabe M."/>
            <person name="Kojima H."/>
            <person name="Fukui M."/>
        </authorList>
    </citation>
    <scope>NUCLEOTIDE SEQUENCE [LARGE SCALE GENOMIC DNA]</scope>
    <source>
        <strain evidence="7 8">PL12</strain>
    </source>
</reference>
<accession>A0A5K7YFP5</accession>
<keyword evidence="5" id="KW-0234">DNA repair</keyword>
<dbReference type="Pfam" id="PF03167">
    <property type="entry name" value="UDG"/>
    <property type="match status" value="1"/>
</dbReference>
<dbReference type="GO" id="GO:0003677">
    <property type="term" value="F:DNA binding"/>
    <property type="evidence" value="ECO:0007669"/>
    <property type="project" value="UniProtKB-KW"/>
</dbReference>
<keyword evidence="8" id="KW-1185">Reference proteome</keyword>
<evidence type="ECO:0000313" key="8">
    <source>
        <dbReference type="Proteomes" id="UP000427906"/>
    </source>
</evidence>
<dbReference type="KEGG" id="dalk:DSCA_07900"/>
<protein>
    <submittedName>
        <fullName evidence="7">Single-strand selective monofunctional uracil DNA glycosylase</fullName>
    </submittedName>
</protein>
<dbReference type="GO" id="GO:0000703">
    <property type="term" value="F:oxidized pyrimidine nucleobase lesion DNA N-glycosylase activity"/>
    <property type="evidence" value="ECO:0007669"/>
    <property type="project" value="TreeGrafter"/>
</dbReference>